<keyword evidence="1" id="KW-0813">Transport</keyword>
<evidence type="ECO:0000259" key="8">
    <source>
        <dbReference type="PROSITE" id="PS51007"/>
    </source>
</evidence>
<sequence length="112" mass="11843">MNQQLTNSLLLGLAAAVILIATPQAQAADGEAIVKKARCVACHAVDTKRVGPAYKDVAAKYKGDTKAPAMLFDKVRHGGSGNWGQVAMIPHPADKISDDDLKAAIHWVLALE</sequence>
<keyword evidence="7" id="KW-0732">Signal</keyword>
<dbReference type="InterPro" id="IPR009056">
    <property type="entry name" value="Cyt_c-like_dom"/>
</dbReference>
<feature type="binding site" description="covalent" evidence="6">
    <location>
        <position position="43"/>
    </location>
    <ligand>
        <name>heme c</name>
        <dbReference type="ChEBI" id="CHEBI:61717"/>
    </ligand>
</feature>
<evidence type="ECO:0000256" key="3">
    <source>
        <dbReference type="ARBA" id="ARBA00022723"/>
    </source>
</evidence>
<organism evidence="9">
    <name type="scientific">Dechloromonas aromatica (strain RCB)</name>
    <dbReference type="NCBI Taxonomy" id="159087"/>
    <lineage>
        <taxon>Bacteria</taxon>
        <taxon>Pseudomonadati</taxon>
        <taxon>Pseudomonadota</taxon>
        <taxon>Betaproteobacteria</taxon>
        <taxon>Rhodocyclales</taxon>
        <taxon>Azonexaceae</taxon>
        <taxon>Dechloromonas</taxon>
    </lineage>
</organism>
<dbReference type="InterPro" id="IPR036909">
    <property type="entry name" value="Cyt_c-like_dom_sf"/>
</dbReference>
<feature type="signal peptide" evidence="7">
    <location>
        <begin position="1"/>
        <end position="27"/>
    </location>
</feature>
<keyword evidence="5 6" id="KW-0408">Iron</keyword>
<dbReference type="GO" id="GO:0009055">
    <property type="term" value="F:electron transfer activity"/>
    <property type="evidence" value="ECO:0007669"/>
    <property type="project" value="InterPro"/>
</dbReference>
<dbReference type="KEGG" id="dar:Daro_1006"/>
<proteinExistence type="predicted"/>
<dbReference type="Gene3D" id="1.10.760.10">
    <property type="entry name" value="Cytochrome c-like domain"/>
    <property type="match status" value="1"/>
</dbReference>
<dbReference type="PRINTS" id="PR00606">
    <property type="entry name" value="CYTCHROMECID"/>
</dbReference>
<comment type="PTM">
    <text evidence="6">Binds 1 heme c group covalently per subunit.</text>
</comment>
<dbReference type="PROSITE" id="PS51007">
    <property type="entry name" value="CYTC"/>
    <property type="match status" value="1"/>
</dbReference>
<dbReference type="InterPro" id="IPR002324">
    <property type="entry name" value="Cyt_c_ID"/>
</dbReference>
<evidence type="ECO:0000256" key="7">
    <source>
        <dbReference type="SAM" id="SignalP"/>
    </source>
</evidence>
<evidence type="ECO:0000256" key="6">
    <source>
        <dbReference type="PIRSR" id="PIRSR602324-1"/>
    </source>
</evidence>
<dbReference type="HOGENOM" id="CLU_133112_1_1_4"/>
<feature type="domain" description="Cytochrome c" evidence="8">
    <location>
        <begin position="25"/>
        <end position="112"/>
    </location>
</feature>
<evidence type="ECO:0000313" key="9">
    <source>
        <dbReference type="EMBL" id="AAZ45762.1"/>
    </source>
</evidence>
<gene>
    <name evidence="9" type="ordered locus">Daro_1006</name>
</gene>
<keyword evidence="2 6" id="KW-0349">Heme</keyword>
<dbReference type="STRING" id="159087.Daro_1006"/>
<dbReference type="OrthoDB" id="9814063at2"/>
<evidence type="ECO:0000256" key="5">
    <source>
        <dbReference type="ARBA" id="ARBA00023004"/>
    </source>
</evidence>
<reference evidence="9" key="1">
    <citation type="submission" date="2005-08" db="EMBL/GenBank/DDBJ databases">
        <title>Complete sequence of Dechloromonas aromatica RCB.</title>
        <authorList>
            <person name="Salinero K.K."/>
            <person name="Copeland A."/>
            <person name="Lucas S."/>
            <person name="Lapidus A."/>
            <person name="Barry K."/>
            <person name="Detter J.C."/>
            <person name="Glavina T."/>
            <person name="Hammon N."/>
            <person name="Israni S."/>
            <person name="Pitluck S."/>
            <person name="Di Bartolo G."/>
            <person name="Trong S."/>
            <person name="Schmutz J."/>
            <person name="Larimer F."/>
            <person name="Land M."/>
            <person name="Ivanova N."/>
            <person name="Richardson P."/>
        </authorList>
    </citation>
    <scope>NUCLEOTIDE SEQUENCE</scope>
    <source>
        <strain evidence="9">RCB</strain>
    </source>
</reference>
<evidence type="ECO:0000256" key="4">
    <source>
        <dbReference type="ARBA" id="ARBA00022982"/>
    </source>
</evidence>
<dbReference type="Pfam" id="PF00034">
    <property type="entry name" value="Cytochrom_C"/>
    <property type="match status" value="1"/>
</dbReference>
<protein>
    <submittedName>
        <fullName evidence="9">Cytochrome c, class I</fullName>
    </submittedName>
</protein>
<accession>Q47HB9</accession>
<feature type="chain" id="PRO_5004233223" evidence="7">
    <location>
        <begin position="28"/>
        <end position="112"/>
    </location>
</feature>
<dbReference type="EMBL" id="CP000089">
    <property type="protein sequence ID" value="AAZ45762.1"/>
    <property type="molecule type" value="Genomic_DNA"/>
</dbReference>
<feature type="binding site" description="covalent" evidence="6">
    <location>
        <position position="88"/>
    </location>
    <ligand>
        <name>heme c</name>
        <dbReference type="ChEBI" id="CHEBI:61717"/>
    </ligand>
</feature>
<name>Q47HB9_DECAR</name>
<keyword evidence="3 6" id="KW-0479">Metal-binding</keyword>
<feature type="binding site" description="covalent" evidence="6">
    <location>
        <position position="39"/>
    </location>
    <ligand>
        <name>heme c</name>
        <dbReference type="ChEBI" id="CHEBI:61717"/>
    </ligand>
</feature>
<evidence type="ECO:0000256" key="2">
    <source>
        <dbReference type="ARBA" id="ARBA00022617"/>
    </source>
</evidence>
<dbReference type="GO" id="GO:0020037">
    <property type="term" value="F:heme binding"/>
    <property type="evidence" value="ECO:0007669"/>
    <property type="project" value="InterPro"/>
</dbReference>
<keyword evidence="4" id="KW-0249">Electron transport</keyword>
<dbReference type="eggNOG" id="COG4654">
    <property type="taxonomic scope" value="Bacteria"/>
</dbReference>
<evidence type="ECO:0000256" key="1">
    <source>
        <dbReference type="ARBA" id="ARBA00022448"/>
    </source>
</evidence>
<dbReference type="SUPFAM" id="SSF46626">
    <property type="entry name" value="Cytochrome c"/>
    <property type="match status" value="1"/>
</dbReference>
<dbReference type="AlphaFoldDB" id="Q47HB9"/>
<dbReference type="GO" id="GO:0005506">
    <property type="term" value="F:iron ion binding"/>
    <property type="evidence" value="ECO:0007669"/>
    <property type="project" value="InterPro"/>
</dbReference>